<sequence length="40" mass="3988">MRDGVRRPGDAKSAAPAAAGGVHYSKRAMGLTPPAAGIKP</sequence>
<dbReference type="RefSeq" id="WP_256380568.1">
    <property type="nucleotide sequence ID" value="NZ_CP013652.1"/>
</dbReference>
<feature type="region of interest" description="Disordered" evidence="1">
    <location>
        <begin position="1"/>
        <end position="40"/>
    </location>
</feature>
<dbReference type="EMBL" id="CP013652">
    <property type="protein sequence ID" value="ALS23886.1"/>
    <property type="molecule type" value="Genomic_DNA"/>
</dbReference>
<name>A0A0U2WBX9_9BACL</name>
<dbReference type="Proteomes" id="UP000061660">
    <property type="component" value="Chromosome"/>
</dbReference>
<proteinExistence type="predicted"/>
<evidence type="ECO:0000256" key="1">
    <source>
        <dbReference type="SAM" id="MobiDB-lite"/>
    </source>
</evidence>
<dbReference type="AlphaFoldDB" id="A0A0U2WBX9"/>
<evidence type="ECO:0000313" key="3">
    <source>
        <dbReference type="Proteomes" id="UP000061660"/>
    </source>
</evidence>
<organism evidence="2 3">
    <name type="scientific">Paenibacillus naphthalenovorans</name>
    <dbReference type="NCBI Taxonomy" id="162209"/>
    <lineage>
        <taxon>Bacteria</taxon>
        <taxon>Bacillati</taxon>
        <taxon>Bacillota</taxon>
        <taxon>Bacilli</taxon>
        <taxon>Bacillales</taxon>
        <taxon>Paenibacillaceae</taxon>
        <taxon>Paenibacillus</taxon>
    </lineage>
</organism>
<protein>
    <submittedName>
        <fullName evidence="2">Uncharacterized protein</fullName>
    </submittedName>
</protein>
<dbReference type="KEGG" id="pnp:IJ22_35480"/>
<reference evidence="3" key="1">
    <citation type="submission" date="2015-12" db="EMBL/GenBank/DDBJ databases">
        <title>Complete genome sequences of two moderately thermophilic Paenibacillus species.</title>
        <authorList>
            <person name="Butler R.III."/>
            <person name="Wang J."/>
            <person name="Stark B.C."/>
            <person name="Pombert J.-F."/>
        </authorList>
    </citation>
    <scope>NUCLEOTIDE SEQUENCE [LARGE SCALE GENOMIC DNA]</scope>
    <source>
        <strain evidence="3">32O-Y</strain>
    </source>
</reference>
<feature type="compositionally biased region" description="Basic and acidic residues" evidence="1">
    <location>
        <begin position="1"/>
        <end position="10"/>
    </location>
</feature>
<reference evidence="2 3" key="2">
    <citation type="journal article" date="2016" name="Genome Announc.">
        <title>Complete Genome Sequences of Two Interactive Moderate Thermophiles, Paenibacillus napthalenovorans 32O-Y and Paenibacillus sp. 32O-W.</title>
        <authorList>
            <person name="Butler R.R.III."/>
            <person name="Wang J."/>
            <person name="Stark B.C."/>
            <person name="Pombert J.F."/>
        </authorList>
    </citation>
    <scope>NUCLEOTIDE SEQUENCE [LARGE SCALE GENOMIC DNA]</scope>
    <source>
        <strain evidence="2 3">32O-Y</strain>
    </source>
</reference>
<evidence type="ECO:0000313" key="2">
    <source>
        <dbReference type="EMBL" id="ALS23886.1"/>
    </source>
</evidence>
<gene>
    <name evidence="2" type="ORF">IJ22_35480</name>
</gene>
<accession>A0A0U2WBX9</accession>
<keyword evidence="3" id="KW-1185">Reference proteome</keyword>